<evidence type="ECO:0000313" key="2">
    <source>
        <dbReference type="EMBL" id="GIH97650.1"/>
    </source>
</evidence>
<keyword evidence="3" id="KW-1185">Reference proteome</keyword>
<feature type="compositionally biased region" description="Low complexity" evidence="1">
    <location>
        <begin position="41"/>
        <end position="57"/>
    </location>
</feature>
<evidence type="ECO:0000313" key="3">
    <source>
        <dbReference type="Proteomes" id="UP000619788"/>
    </source>
</evidence>
<gene>
    <name evidence="2" type="ORF">Psi01_82800</name>
</gene>
<dbReference type="AlphaFoldDB" id="A0A8J3SQI5"/>
<protein>
    <submittedName>
        <fullName evidence="2">Uncharacterized protein</fullName>
    </submittedName>
</protein>
<organism evidence="2 3">
    <name type="scientific">Planobispora siamensis</name>
    <dbReference type="NCBI Taxonomy" id="936338"/>
    <lineage>
        <taxon>Bacteria</taxon>
        <taxon>Bacillati</taxon>
        <taxon>Actinomycetota</taxon>
        <taxon>Actinomycetes</taxon>
        <taxon>Streptosporangiales</taxon>
        <taxon>Streptosporangiaceae</taxon>
        <taxon>Planobispora</taxon>
    </lineage>
</organism>
<dbReference type="EMBL" id="BOOJ01000091">
    <property type="protein sequence ID" value="GIH97650.1"/>
    <property type="molecule type" value="Genomic_DNA"/>
</dbReference>
<sequence length="64" mass="6348">MPAMDTLMSLAEVMAPVSGQIVVGDEDAELEDGFGSGKAPAGAGDVEAVGDEVAAGARPGCRDR</sequence>
<comment type="caution">
    <text evidence="2">The sequence shown here is derived from an EMBL/GenBank/DDBJ whole genome shotgun (WGS) entry which is preliminary data.</text>
</comment>
<evidence type="ECO:0000256" key="1">
    <source>
        <dbReference type="SAM" id="MobiDB-lite"/>
    </source>
</evidence>
<proteinExistence type="predicted"/>
<reference evidence="2 3" key="1">
    <citation type="submission" date="2021-01" db="EMBL/GenBank/DDBJ databases">
        <title>Whole genome shotgun sequence of Planobispora siamensis NBRC 107568.</title>
        <authorList>
            <person name="Komaki H."/>
            <person name="Tamura T."/>
        </authorList>
    </citation>
    <scope>NUCLEOTIDE SEQUENCE [LARGE SCALE GENOMIC DNA]</scope>
    <source>
        <strain evidence="2 3">NBRC 107568</strain>
    </source>
</reference>
<accession>A0A8J3SQI5</accession>
<name>A0A8J3SQI5_9ACTN</name>
<feature type="region of interest" description="Disordered" evidence="1">
    <location>
        <begin position="31"/>
        <end position="64"/>
    </location>
</feature>
<dbReference type="Proteomes" id="UP000619788">
    <property type="component" value="Unassembled WGS sequence"/>
</dbReference>